<dbReference type="Proteomes" id="UP000708148">
    <property type="component" value="Unassembled WGS sequence"/>
</dbReference>
<dbReference type="AlphaFoldDB" id="A0A8S1IR51"/>
<evidence type="ECO:0000313" key="3">
    <source>
        <dbReference type="Proteomes" id="UP000708148"/>
    </source>
</evidence>
<feature type="signal peptide" evidence="1">
    <location>
        <begin position="1"/>
        <end position="31"/>
    </location>
</feature>
<name>A0A8S1IR51_9CHLO</name>
<reference evidence="2" key="1">
    <citation type="submission" date="2020-12" db="EMBL/GenBank/DDBJ databases">
        <authorList>
            <person name="Iha C."/>
        </authorList>
    </citation>
    <scope>NUCLEOTIDE SEQUENCE</scope>
</reference>
<evidence type="ECO:0000313" key="2">
    <source>
        <dbReference type="EMBL" id="CAD7697629.1"/>
    </source>
</evidence>
<organism evidence="2 3">
    <name type="scientific">Ostreobium quekettii</name>
    <dbReference type="NCBI Taxonomy" id="121088"/>
    <lineage>
        <taxon>Eukaryota</taxon>
        <taxon>Viridiplantae</taxon>
        <taxon>Chlorophyta</taxon>
        <taxon>core chlorophytes</taxon>
        <taxon>Ulvophyceae</taxon>
        <taxon>TCBD clade</taxon>
        <taxon>Bryopsidales</taxon>
        <taxon>Ostreobineae</taxon>
        <taxon>Ostreobiaceae</taxon>
        <taxon>Ostreobium</taxon>
    </lineage>
</organism>
<evidence type="ECO:0000256" key="1">
    <source>
        <dbReference type="SAM" id="SignalP"/>
    </source>
</evidence>
<feature type="chain" id="PRO_5035837010" description="Secreted protein" evidence="1">
    <location>
        <begin position="32"/>
        <end position="102"/>
    </location>
</feature>
<evidence type="ECO:0008006" key="4">
    <source>
        <dbReference type="Google" id="ProtNLM"/>
    </source>
</evidence>
<keyword evidence="1" id="KW-0732">Signal</keyword>
<proteinExistence type="predicted"/>
<gene>
    <name evidence="2" type="ORF">OSTQU699_LOCUS2990</name>
</gene>
<sequence length="102" mass="11514">MATAIHRLGDWGSVLHLYLFLESLMVPCTRGMERHVCSRLSELATSTGTGGSHRWVYRAVWVRMSWCFPTLLCRIRGLRGTHHQHELVGDIFLAALRKPGAA</sequence>
<comment type="caution">
    <text evidence="2">The sequence shown here is derived from an EMBL/GenBank/DDBJ whole genome shotgun (WGS) entry which is preliminary data.</text>
</comment>
<dbReference type="EMBL" id="CAJHUC010000689">
    <property type="protein sequence ID" value="CAD7697629.1"/>
    <property type="molecule type" value="Genomic_DNA"/>
</dbReference>
<keyword evidence="3" id="KW-1185">Reference proteome</keyword>
<accession>A0A8S1IR51</accession>
<protein>
    <recommendedName>
        <fullName evidence="4">Secreted protein</fullName>
    </recommendedName>
</protein>